<name>A0ABU4C7H6_RHOJO</name>
<keyword evidence="3" id="KW-1185">Reference proteome</keyword>
<accession>A0ABU4C7H6</accession>
<dbReference type="RefSeq" id="WP_283331694.1">
    <property type="nucleotide sequence ID" value="NZ_JAWLKA010000001.1"/>
</dbReference>
<dbReference type="Pfam" id="PF11662">
    <property type="entry name" value="DUF3263"/>
    <property type="match status" value="1"/>
</dbReference>
<protein>
    <submittedName>
        <fullName evidence="2">DUF3263 domain-containing protein</fullName>
    </submittedName>
</protein>
<evidence type="ECO:0000313" key="3">
    <source>
        <dbReference type="Proteomes" id="UP001185737"/>
    </source>
</evidence>
<gene>
    <name evidence="2" type="ORF">R3Q59_01800</name>
</gene>
<feature type="region of interest" description="Disordered" evidence="1">
    <location>
        <begin position="1"/>
        <end position="79"/>
    </location>
</feature>
<feature type="compositionally biased region" description="Basic and acidic residues" evidence="1">
    <location>
        <begin position="43"/>
        <end position="55"/>
    </location>
</feature>
<dbReference type="Proteomes" id="UP001185737">
    <property type="component" value="Unassembled WGS sequence"/>
</dbReference>
<dbReference type="InterPro" id="IPR021678">
    <property type="entry name" value="DUF3263"/>
</dbReference>
<reference evidence="2 3" key="1">
    <citation type="submission" date="2023-10" db="EMBL/GenBank/DDBJ databases">
        <title>Development of a sustainable strategy for remediation of hydrocarbon-contaminated territories based on the waste exchange concept.</title>
        <authorList>
            <person name="Krivoruchko A."/>
        </authorList>
    </citation>
    <scope>NUCLEOTIDE SEQUENCE [LARGE SCALE GENOMIC DNA]</scope>
    <source>
        <strain evidence="2 3">IEGM 60</strain>
    </source>
</reference>
<comment type="caution">
    <text evidence="2">The sequence shown here is derived from an EMBL/GenBank/DDBJ whole genome shotgun (WGS) entry which is preliminary data.</text>
</comment>
<evidence type="ECO:0000256" key="1">
    <source>
        <dbReference type="SAM" id="MobiDB-lite"/>
    </source>
</evidence>
<evidence type="ECO:0000313" key="2">
    <source>
        <dbReference type="EMBL" id="MDV6279248.1"/>
    </source>
</evidence>
<sequence>MTDRTPRPHHPAILGAGHVSAAGTATPHVKQARTRTVTQSAQRDPEFHVPNDLHRAQQSRHRPLQTPAAHPSEHSPSDAQEALAFAMKWRHWGGGDDEDIFVQFGLNTCQYFLRVRKLLSTPAAAALSPDEKAHLRQICFTRLHDGGLPTVESNPVAPHNS</sequence>
<proteinExistence type="predicted"/>
<organism evidence="2 3">
    <name type="scientific">Rhodococcus jostii</name>
    <dbReference type="NCBI Taxonomy" id="132919"/>
    <lineage>
        <taxon>Bacteria</taxon>
        <taxon>Bacillati</taxon>
        <taxon>Actinomycetota</taxon>
        <taxon>Actinomycetes</taxon>
        <taxon>Mycobacteriales</taxon>
        <taxon>Nocardiaceae</taxon>
        <taxon>Rhodococcus</taxon>
    </lineage>
</organism>
<dbReference type="EMBL" id="JAWLKA010000001">
    <property type="protein sequence ID" value="MDV6279248.1"/>
    <property type="molecule type" value="Genomic_DNA"/>
</dbReference>